<evidence type="ECO:0000256" key="1">
    <source>
        <dbReference type="ARBA" id="ARBA00023015"/>
    </source>
</evidence>
<evidence type="ECO:0000259" key="4">
    <source>
        <dbReference type="PROSITE" id="PS50042"/>
    </source>
</evidence>
<sequence length="218" mass="24488">MTQHHDELNCISHVPIFKNLPLELRRDLVHISTHQQFFKKGSLMHSPGDGRLSVMSLDSGKAKIYSLSEDGHEQVISLMQQGDINGEENLFDTENDDLFIEALEDSTACSINYSDFQKLLLKSPELSLHLLNEFGRRLVTAQKNAVRRNSMEAGPRLFAALVDYADEAGSNTFTLPLKKKDLASLLGITPETLSREFTKLKKEGYITAKGKQITILKQ</sequence>
<keyword evidence="2" id="KW-0238">DNA-binding</keyword>
<dbReference type="InterPro" id="IPR012318">
    <property type="entry name" value="HTH_CRP"/>
</dbReference>
<dbReference type="Pfam" id="PF00027">
    <property type="entry name" value="cNMP_binding"/>
    <property type="match status" value="1"/>
</dbReference>
<dbReference type="InterPro" id="IPR050397">
    <property type="entry name" value="Env_Response_Regulators"/>
</dbReference>
<keyword evidence="3" id="KW-0804">Transcription</keyword>
<dbReference type="SUPFAM" id="SSF51206">
    <property type="entry name" value="cAMP-binding domain-like"/>
    <property type="match status" value="1"/>
</dbReference>
<dbReference type="PROSITE" id="PS50042">
    <property type="entry name" value="CNMP_BINDING_3"/>
    <property type="match status" value="1"/>
</dbReference>
<name>A0A844FPL0_9LACO</name>
<dbReference type="AlphaFoldDB" id="A0A844FPL0"/>
<proteinExistence type="predicted"/>
<dbReference type="Gene3D" id="2.60.120.10">
    <property type="entry name" value="Jelly Rolls"/>
    <property type="match status" value="1"/>
</dbReference>
<dbReference type="GO" id="GO:0003700">
    <property type="term" value="F:DNA-binding transcription factor activity"/>
    <property type="evidence" value="ECO:0007669"/>
    <property type="project" value="TreeGrafter"/>
</dbReference>
<dbReference type="GO" id="GO:0005829">
    <property type="term" value="C:cytosol"/>
    <property type="evidence" value="ECO:0007669"/>
    <property type="project" value="TreeGrafter"/>
</dbReference>
<evidence type="ECO:0000313" key="7">
    <source>
        <dbReference type="Proteomes" id="UP000452141"/>
    </source>
</evidence>
<dbReference type="Proteomes" id="UP000452141">
    <property type="component" value="Unassembled WGS sequence"/>
</dbReference>
<evidence type="ECO:0000259" key="5">
    <source>
        <dbReference type="PROSITE" id="PS51063"/>
    </source>
</evidence>
<protein>
    <submittedName>
        <fullName evidence="6">Crp/Fnr family transcriptional regulator</fullName>
    </submittedName>
</protein>
<dbReference type="InterPro" id="IPR018490">
    <property type="entry name" value="cNMP-bd_dom_sf"/>
</dbReference>
<dbReference type="PANTHER" id="PTHR24567">
    <property type="entry name" value="CRP FAMILY TRANSCRIPTIONAL REGULATORY PROTEIN"/>
    <property type="match status" value="1"/>
</dbReference>
<reference evidence="6 7" key="1">
    <citation type="submission" date="2019-08" db="EMBL/GenBank/DDBJ databases">
        <title>In-depth cultivation of the pig gut microbiome towards novel bacterial diversity and tailored functional studies.</title>
        <authorList>
            <person name="Wylensek D."/>
            <person name="Hitch T.C.A."/>
            <person name="Clavel T."/>
        </authorList>
    </citation>
    <scope>NUCLEOTIDE SEQUENCE [LARGE SCALE GENOMIC DNA]</scope>
    <source>
        <strain evidence="6 7">WCA-470BD-2E</strain>
    </source>
</reference>
<evidence type="ECO:0000313" key="6">
    <source>
        <dbReference type="EMBL" id="MST80530.1"/>
    </source>
</evidence>
<dbReference type="GO" id="GO:0003677">
    <property type="term" value="F:DNA binding"/>
    <property type="evidence" value="ECO:0007669"/>
    <property type="project" value="UniProtKB-KW"/>
</dbReference>
<dbReference type="Gene3D" id="1.10.10.10">
    <property type="entry name" value="Winged helix-like DNA-binding domain superfamily/Winged helix DNA-binding domain"/>
    <property type="match status" value="1"/>
</dbReference>
<dbReference type="CDD" id="cd00038">
    <property type="entry name" value="CAP_ED"/>
    <property type="match status" value="1"/>
</dbReference>
<evidence type="ECO:0000256" key="3">
    <source>
        <dbReference type="ARBA" id="ARBA00023163"/>
    </source>
</evidence>
<evidence type="ECO:0000256" key="2">
    <source>
        <dbReference type="ARBA" id="ARBA00023125"/>
    </source>
</evidence>
<feature type="domain" description="Cyclic nucleotide-binding" evidence="4">
    <location>
        <begin position="16"/>
        <end position="137"/>
    </location>
</feature>
<organism evidence="6 7">
    <name type="scientific">Lactobacillus equicursoris</name>
    <dbReference type="NCBI Taxonomy" id="420645"/>
    <lineage>
        <taxon>Bacteria</taxon>
        <taxon>Bacillati</taxon>
        <taxon>Bacillota</taxon>
        <taxon>Bacilli</taxon>
        <taxon>Lactobacillales</taxon>
        <taxon>Lactobacillaceae</taxon>
        <taxon>Lactobacillus</taxon>
    </lineage>
</organism>
<accession>A0A844FPL0</accession>
<dbReference type="EMBL" id="VUMW01000033">
    <property type="protein sequence ID" value="MST80530.1"/>
    <property type="molecule type" value="Genomic_DNA"/>
</dbReference>
<dbReference type="SMART" id="SM00419">
    <property type="entry name" value="HTH_CRP"/>
    <property type="match status" value="1"/>
</dbReference>
<gene>
    <name evidence="6" type="ORF">FYJ61_08780</name>
</gene>
<dbReference type="SUPFAM" id="SSF46785">
    <property type="entry name" value="Winged helix' DNA-binding domain"/>
    <property type="match status" value="1"/>
</dbReference>
<dbReference type="InterPro" id="IPR036390">
    <property type="entry name" value="WH_DNA-bd_sf"/>
</dbReference>
<comment type="caution">
    <text evidence="6">The sequence shown here is derived from an EMBL/GenBank/DDBJ whole genome shotgun (WGS) entry which is preliminary data.</text>
</comment>
<dbReference type="Pfam" id="PF13545">
    <property type="entry name" value="HTH_Crp_2"/>
    <property type="match status" value="1"/>
</dbReference>
<dbReference type="InterPro" id="IPR036388">
    <property type="entry name" value="WH-like_DNA-bd_sf"/>
</dbReference>
<dbReference type="RefSeq" id="WP_009558663.1">
    <property type="nucleotide sequence ID" value="NZ_JBKZBH010000003.1"/>
</dbReference>
<feature type="domain" description="HTH crp-type" evidence="5">
    <location>
        <begin position="151"/>
        <end position="218"/>
    </location>
</feature>
<dbReference type="PROSITE" id="PS51063">
    <property type="entry name" value="HTH_CRP_2"/>
    <property type="match status" value="1"/>
</dbReference>
<dbReference type="PRINTS" id="PR00034">
    <property type="entry name" value="HTHCRP"/>
</dbReference>
<dbReference type="PANTHER" id="PTHR24567:SF28">
    <property type="entry name" value="LISTERIOLYSIN REGULATORY PROTEIN"/>
    <property type="match status" value="1"/>
</dbReference>
<dbReference type="InterPro" id="IPR014710">
    <property type="entry name" value="RmlC-like_jellyroll"/>
</dbReference>
<dbReference type="InterPro" id="IPR000595">
    <property type="entry name" value="cNMP-bd_dom"/>
</dbReference>
<dbReference type="SMART" id="SM00100">
    <property type="entry name" value="cNMP"/>
    <property type="match status" value="1"/>
</dbReference>
<keyword evidence="1" id="KW-0805">Transcription regulation</keyword>